<evidence type="ECO:0000256" key="1">
    <source>
        <dbReference type="SAM" id="MobiDB-lite"/>
    </source>
</evidence>
<feature type="transmembrane region" description="Helical" evidence="2">
    <location>
        <begin position="66"/>
        <end position="89"/>
    </location>
</feature>
<feature type="region of interest" description="Disordered" evidence="1">
    <location>
        <begin position="1"/>
        <end position="31"/>
    </location>
</feature>
<dbReference type="AlphaFoldDB" id="A0A6J7C7F2"/>
<keyword evidence="2" id="KW-0472">Membrane</keyword>
<gene>
    <name evidence="3" type="ORF">UFOPK3267_02736</name>
</gene>
<evidence type="ECO:0000256" key="2">
    <source>
        <dbReference type="SAM" id="Phobius"/>
    </source>
</evidence>
<protein>
    <submittedName>
        <fullName evidence="3">Unannotated protein</fullName>
    </submittedName>
</protein>
<keyword evidence="2" id="KW-0812">Transmembrane</keyword>
<organism evidence="3">
    <name type="scientific">freshwater metagenome</name>
    <dbReference type="NCBI Taxonomy" id="449393"/>
    <lineage>
        <taxon>unclassified sequences</taxon>
        <taxon>metagenomes</taxon>
        <taxon>ecological metagenomes</taxon>
    </lineage>
</organism>
<accession>A0A6J7C7F2</accession>
<reference evidence="3" key="1">
    <citation type="submission" date="2020-05" db="EMBL/GenBank/DDBJ databases">
        <authorList>
            <person name="Chiriac C."/>
            <person name="Salcher M."/>
            <person name="Ghai R."/>
            <person name="Kavagutti S V."/>
        </authorList>
    </citation>
    <scope>NUCLEOTIDE SEQUENCE</scope>
</reference>
<proteinExistence type="predicted"/>
<keyword evidence="2" id="KW-1133">Transmembrane helix</keyword>
<feature type="region of interest" description="Disordered" evidence="1">
    <location>
        <begin position="90"/>
        <end position="110"/>
    </location>
</feature>
<sequence>MPAMSTPDVKKRPSARMTITRRSSCVSSSSSANAIAANIAGLTALRLSSRVNVTVMTPPSTSVRLWAGAGLSLMWATVIGMARLGAFGFSESRQGGRGADPPGGTGEADR</sequence>
<evidence type="ECO:0000313" key="3">
    <source>
        <dbReference type="EMBL" id="CAB4853211.1"/>
    </source>
</evidence>
<dbReference type="EMBL" id="CAFBIY010000216">
    <property type="protein sequence ID" value="CAB4853211.1"/>
    <property type="molecule type" value="Genomic_DNA"/>
</dbReference>
<name>A0A6J7C7F2_9ZZZZ</name>
<feature type="compositionally biased region" description="Gly residues" evidence="1">
    <location>
        <begin position="95"/>
        <end position="110"/>
    </location>
</feature>